<keyword evidence="4" id="KW-1185">Reference proteome</keyword>
<dbReference type="Gene3D" id="1.10.260.40">
    <property type="entry name" value="lambda repressor-like DNA-binding domains"/>
    <property type="match status" value="1"/>
</dbReference>
<evidence type="ECO:0000256" key="1">
    <source>
        <dbReference type="SAM" id="MobiDB-lite"/>
    </source>
</evidence>
<comment type="caution">
    <text evidence="3">The sequence shown here is derived from an EMBL/GenBank/DDBJ whole genome shotgun (WGS) entry which is preliminary data.</text>
</comment>
<dbReference type="Gene3D" id="3.30.450.180">
    <property type="match status" value="1"/>
</dbReference>
<dbReference type="PANTHER" id="PTHR35010">
    <property type="entry name" value="BLL4672 PROTEIN-RELATED"/>
    <property type="match status" value="1"/>
</dbReference>
<dbReference type="Pfam" id="PF13560">
    <property type="entry name" value="HTH_31"/>
    <property type="match status" value="1"/>
</dbReference>
<protein>
    <submittedName>
        <fullName evidence="3">Helix-turn-helix domain-containing protein</fullName>
    </submittedName>
</protein>
<evidence type="ECO:0000259" key="2">
    <source>
        <dbReference type="PROSITE" id="PS50943"/>
    </source>
</evidence>
<sequence>MDRAQLADFLRTRREALQPEDVGLPRGPRRRTRGLRREEAAALSGMSTDYYSRLEQQRGPQPSPPMLAAIARGLHLSLAERDHLFRIAGHNPPPRSGSDHISPGLMRIIGRLGDTPAQVINELAETLWQTPLAAALLGDETRYTGAARSTYYRWFTDPAARLIFPEEDHPRHSRFFASELRAAYSRQGTGSRAELLVERLLEVSEEFARYWSAHEIGAPRVEPKRFRHSELGEIETHCQVLLDPDQAQTLLVYTATPGSADDEKLRLLPAVGPRSTGADAGRPSSGTGQDLP</sequence>
<evidence type="ECO:0000313" key="4">
    <source>
        <dbReference type="Proteomes" id="UP001518976"/>
    </source>
</evidence>
<feature type="region of interest" description="Disordered" evidence="1">
    <location>
        <begin position="17"/>
        <end position="37"/>
    </location>
</feature>
<dbReference type="PANTHER" id="PTHR35010:SF2">
    <property type="entry name" value="BLL4672 PROTEIN"/>
    <property type="match status" value="1"/>
</dbReference>
<dbReference type="PROSITE" id="PS50943">
    <property type="entry name" value="HTH_CROC1"/>
    <property type="match status" value="1"/>
</dbReference>
<reference evidence="3 4" key="1">
    <citation type="submission" date="2021-02" db="EMBL/GenBank/DDBJ databases">
        <title>Streptomyces spirodelae sp. nov., isolated from duckweed.</title>
        <authorList>
            <person name="Saimee Y."/>
            <person name="Duangmal K."/>
        </authorList>
    </citation>
    <scope>NUCLEOTIDE SEQUENCE [LARGE SCALE GENOMIC DNA]</scope>
    <source>
        <strain evidence="3 4">DW4-2</strain>
    </source>
</reference>
<dbReference type="Pfam" id="PF17765">
    <property type="entry name" value="MLTR_LBD"/>
    <property type="match status" value="1"/>
</dbReference>
<feature type="domain" description="HTH cro/C1-type" evidence="2">
    <location>
        <begin position="33"/>
        <end position="81"/>
    </location>
</feature>
<dbReference type="InterPro" id="IPR001387">
    <property type="entry name" value="Cro/C1-type_HTH"/>
</dbReference>
<feature type="region of interest" description="Disordered" evidence="1">
    <location>
        <begin position="269"/>
        <end position="292"/>
    </location>
</feature>
<proteinExistence type="predicted"/>
<gene>
    <name evidence="3" type="ORF">JW592_19685</name>
</gene>
<accession>A0ABS3WX08</accession>
<dbReference type="SUPFAM" id="SSF47413">
    <property type="entry name" value="lambda repressor-like DNA-binding domains"/>
    <property type="match status" value="1"/>
</dbReference>
<organism evidence="3 4">
    <name type="scientific">Streptomyces spirodelae</name>
    <dbReference type="NCBI Taxonomy" id="2812904"/>
    <lineage>
        <taxon>Bacteria</taxon>
        <taxon>Bacillati</taxon>
        <taxon>Actinomycetota</taxon>
        <taxon>Actinomycetes</taxon>
        <taxon>Kitasatosporales</taxon>
        <taxon>Streptomycetaceae</taxon>
        <taxon>Streptomyces</taxon>
    </lineage>
</organism>
<dbReference type="EMBL" id="JAFFZN010000018">
    <property type="protein sequence ID" value="MBO8187665.1"/>
    <property type="molecule type" value="Genomic_DNA"/>
</dbReference>
<evidence type="ECO:0000313" key="3">
    <source>
        <dbReference type="EMBL" id="MBO8187665.1"/>
    </source>
</evidence>
<dbReference type="Proteomes" id="UP001518976">
    <property type="component" value="Unassembled WGS sequence"/>
</dbReference>
<dbReference type="InterPro" id="IPR010982">
    <property type="entry name" value="Lambda_DNA-bd_dom_sf"/>
</dbReference>
<dbReference type="InterPro" id="IPR041413">
    <property type="entry name" value="MLTR_LBD"/>
</dbReference>
<dbReference type="CDD" id="cd00093">
    <property type="entry name" value="HTH_XRE"/>
    <property type="match status" value="1"/>
</dbReference>
<dbReference type="SMART" id="SM00530">
    <property type="entry name" value="HTH_XRE"/>
    <property type="match status" value="1"/>
</dbReference>
<dbReference type="RefSeq" id="WP_209266473.1">
    <property type="nucleotide sequence ID" value="NZ_JAFFZN010000018.1"/>
</dbReference>
<name>A0ABS3WX08_9ACTN</name>